<sequence>MDQADAIVLDVPQTTLDSFPPSVIKQIFIYAGPHNNLPLVNKRINQILRFDPNVGRDLIPRDRLLLFNPELDDDPDVYLENWSLVKSMVEHYYLFDMNERLDFDLIDTKFEFYNHQLEEYESRYGRVVTQDTVAPLISDNLNVLSHIISEYKSHKYALLDSFFYNKLATVSTIRKLLWEKVISKLTVEARKKYTSSINTYDLMQFRTMKEINFHKIRRLQIIRFKFDELQYYFTRLPIEIATGRFEPIPEIYHEDYMDIILKSRNQSTTAIEDNPELPVYDDEESPIEGFEDFGLIDSFYAVDLCLEVKYVSPSPFESNVVWAVSPALVKRDLELAFERISIDYIRDPDAVVSAILRWFHPESISTYLPKHPFRDYVLETLENRIDWEASGSLTVLYAMFDLFDVYSKQDFETIESRRIAAFMLEDIIDGMSAFVHHYCKTLDFTKMSKYLRDLNNTALVNRLIVRRFPLGSLYDEL</sequence>
<keyword evidence="2" id="KW-1185">Reference proteome</keyword>
<gene>
    <name evidence="1" type="ORF">J8A68_005742</name>
</gene>
<protein>
    <submittedName>
        <fullName evidence="1">Uncharacterized protein</fullName>
    </submittedName>
</protein>
<evidence type="ECO:0000313" key="1">
    <source>
        <dbReference type="EMBL" id="KAG7660780.1"/>
    </source>
</evidence>
<name>A0A8J5QFS7_9ASCO</name>
<dbReference type="Proteomes" id="UP000694255">
    <property type="component" value="Unassembled WGS sequence"/>
</dbReference>
<comment type="caution">
    <text evidence="1">The sequence shown here is derived from an EMBL/GenBank/DDBJ whole genome shotgun (WGS) entry which is preliminary data.</text>
</comment>
<organism evidence="1 2">
    <name type="scientific">[Candida] subhashii</name>
    <dbReference type="NCBI Taxonomy" id="561895"/>
    <lineage>
        <taxon>Eukaryota</taxon>
        <taxon>Fungi</taxon>
        <taxon>Dikarya</taxon>
        <taxon>Ascomycota</taxon>
        <taxon>Saccharomycotina</taxon>
        <taxon>Pichiomycetes</taxon>
        <taxon>Debaryomycetaceae</taxon>
        <taxon>Spathaspora</taxon>
    </lineage>
</organism>
<evidence type="ECO:0000313" key="2">
    <source>
        <dbReference type="Proteomes" id="UP000694255"/>
    </source>
</evidence>
<dbReference type="RefSeq" id="XP_049261013.1">
    <property type="nucleotide sequence ID" value="XM_049409841.1"/>
</dbReference>
<accession>A0A8J5QFS7</accession>
<proteinExistence type="predicted"/>
<dbReference type="AlphaFoldDB" id="A0A8J5QFS7"/>
<dbReference type="EMBL" id="JAGSYN010000274">
    <property type="protein sequence ID" value="KAG7660780.1"/>
    <property type="molecule type" value="Genomic_DNA"/>
</dbReference>
<reference evidence="1 2" key="1">
    <citation type="journal article" date="2021" name="DNA Res.">
        <title>Genome analysis of Candida subhashii reveals its hybrid nature and dual mitochondrial genome conformations.</title>
        <authorList>
            <person name="Mixao V."/>
            <person name="Hegedusova E."/>
            <person name="Saus E."/>
            <person name="Pryszcz L.P."/>
            <person name="Cillingova A."/>
            <person name="Nosek J."/>
            <person name="Gabaldon T."/>
        </authorList>
    </citation>
    <scope>NUCLEOTIDE SEQUENCE [LARGE SCALE GENOMIC DNA]</scope>
    <source>
        <strain evidence="1 2">CBS 10753</strain>
    </source>
</reference>
<dbReference type="OrthoDB" id="4022350at2759"/>
<dbReference type="GeneID" id="73472542"/>